<evidence type="ECO:0000313" key="4">
    <source>
        <dbReference type="EMBL" id="CAB9500239.1"/>
    </source>
</evidence>
<keyword evidence="4" id="KW-0808">Transferase</keyword>
<feature type="domain" description="RING-type" evidence="3">
    <location>
        <begin position="84"/>
        <end position="126"/>
    </location>
</feature>
<feature type="compositionally biased region" description="Low complexity" evidence="2">
    <location>
        <begin position="415"/>
        <end position="438"/>
    </location>
</feature>
<dbReference type="GO" id="GO:0008270">
    <property type="term" value="F:zinc ion binding"/>
    <property type="evidence" value="ECO:0007669"/>
    <property type="project" value="UniProtKB-KW"/>
</dbReference>
<dbReference type="InterPro" id="IPR001841">
    <property type="entry name" value="Znf_RING"/>
</dbReference>
<evidence type="ECO:0000259" key="3">
    <source>
        <dbReference type="PROSITE" id="PS50089"/>
    </source>
</evidence>
<feature type="region of interest" description="Disordered" evidence="2">
    <location>
        <begin position="336"/>
        <end position="361"/>
    </location>
</feature>
<feature type="region of interest" description="Disordered" evidence="2">
    <location>
        <begin position="280"/>
        <end position="299"/>
    </location>
</feature>
<protein>
    <submittedName>
        <fullName evidence="4">May negatively regulate the SNF1 kinase By similarity</fullName>
    </submittedName>
</protein>
<reference evidence="4" key="1">
    <citation type="submission" date="2020-06" db="EMBL/GenBank/DDBJ databases">
        <authorList>
            <consortium name="Plant Systems Biology data submission"/>
        </authorList>
    </citation>
    <scope>NUCLEOTIDE SEQUENCE</scope>
    <source>
        <strain evidence="4">D6</strain>
    </source>
</reference>
<dbReference type="GO" id="GO:0005737">
    <property type="term" value="C:cytoplasm"/>
    <property type="evidence" value="ECO:0007669"/>
    <property type="project" value="TreeGrafter"/>
</dbReference>
<feature type="compositionally biased region" description="Low complexity" evidence="2">
    <location>
        <begin position="515"/>
        <end position="553"/>
    </location>
</feature>
<dbReference type="OrthoDB" id="156309at2759"/>
<accession>A0A9N8DIC3</accession>
<dbReference type="GO" id="GO:0016301">
    <property type="term" value="F:kinase activity"/>
    <property type="evidence" value="ECO:0007669"/>
    <property type="project" value="UniProtKB-KW"/>
</dbReference>
<evidence type="ECO:0000256" key="1">
    <source>
        <dbReference type="PROSITE-ProRule" id="PRU00175"/>
    </source>
</evidence>
<keyword evidence="4" id="KW-0418">Kinase</keyword>
<gene>
    <name evidence="4" type="ORF">SEMRO_79_G042730.1</name>
</gene>
<evidence type="ECO:0000313" key="5">
    <source>
        <dbReference type="Proteomes" id="UP001153069"/>
    </source>
</evidence>
<dbReference type="InterPro" id="IPR013083">
    <property type="entry name" value="Znf_RING/FYVE/PHD"/>
</dbReference>
<keyword evidence="5" id="KW-1185">Reference proteome</keyword>
<dbReference type="InterPro" id="IPR039301">
    <property type="entry name" value="Sip5/DA2"/>
</dbReference>
<keyword evidence="1" id="KW-0863">Zinc-finger</keyword>
<dbReference type="Proteomes" id="UP001153069">
    <property type="component" value="Unassembled WGS sequence"/>
</dbReference>
<evidence type="ECO:0000256" key="2">
    <source>
        <dbReference type="SAM" id="MobiDB-lite"/>
    </source>
</evidence>
<keyword evidence="1" id="KW-0862">Zinc</keyword>
<dbReference type="PROSITE" id="PS50089">
    <property type="entry name" value="ZF_RING_2"/>
    <property type="match status" value="1"/>
</dbReference>
<feature type="region of interest" description="Disordered" evidence="2">
    <location>
        <begin position="1"/>
        <end position="20"/>
    </location>
</feature>
<dbReference type="SUPFAM" id="SSF57850">
    <property type="entry name" value="RING/U-box"/>
    <property type="match status" value="1"/>
</dbReference>
<feature type="compositionally biased region" description="Low complexity" evidence="2">
    <location>
        <begin position="284"/>
        <end position="295"/>
    </location>
</feature>
<dbReference type="PROSITE" id="PS50330">
    <property type="entry name" value="UIM"/>
    <property type="match status" value="1"/>
</dbReference>
<feature type="compositionally biased region" description="Polar residues" evidence="2">
    <location>
        <begin position="200"/>
        <end position="212"/>
    </location>
</feature>
<feature type="region of interest" description="Disordered" evidence="2">
    <location>
        <begin position="159"/>
        <end position="223"/>
    </location>
</feature>
<sequence length="574" mass="62182">MGNQPSSGEGGGVGSTTSNKVRGFMGKGLLGLSKAELDERCRPSGLYPSCQWEDKAVRKLIGDGKLSARLRGTENRSSPTDRECPICFLQYKEVNTTKCCSAFICTECYLQVRPQKAKSPSCPFCNHSKFSVTVAQAMNAEAMLLREETEQRVIEAKIREQQSQQNSNSPNGDNKAGGAAEKNSFGSSLEQNERIATLRARSSSLSDQQENFESIPEDVLRESFAMTPEERRMLEDEMRAQHSHPLSLRLEAEAEERRIQNEQEFLRNNPTHAFLEQQRRYRSARASGSRTTGGAEPPRRNWNQIVEAFERGGHGEVNSLDDLVVLEAAMILSMEEEGRRRGSNSAAPDGAAEPFDANRHANEGFPLVRSILSGRQSGTATRDEDQIQNLANSIYNSRRRSGRNSLLRAAYGAGNNNNTNNANAPNNNNNTANAPNNNQLDTAMDTAGLLMRGISEDDQIAMAIAASLQEQSQPNEEEGGEENETSGGENDDAEGETSAQEPESSGNTAEELQASEDAAVEAALESAEATSTEATETAPEEPSNTTEPTNAPADAGASDVPAESLDDENHGGAS</sequence>
<feature type="region of interest" description="Disordered" evidence="2">
    <location>
        <begin position="410"/>
        <end position="441"/>
    </location>
</feature>
<dbReference type="AlphaFoldDB" id="A0A9N8DIC3"/>
<dbReference type="PANTHER" id="PTHR31315">
    <property type="entry name" value="PROTEIN SIP5"/>
    <property type="match status" value="1"/>
</dbReference>
<comment type="caution">
    <text evidence="4">The sequence shown here is derived from an EMBL/GenBank/DDBJ whole genome shotgun (WGS) entry which is preliminary data.</text>
</comment>
<dbReference type="InterPro" id="IPR003903">
    <property type="entry name" value="UIM_dom"/>
</dbReference>
<proteinExistence type="predicted"/>
<feature type="compositionally biased region" description="Low complexity" evidence="2">
    <location>
        <begin position="161"/>
        <end position="171"/>
    </location>
</feature>
<dbReference type="Gene3D" id="3.30.40.10">
    <property type="entry name" value="Zinc/RING finger domain, C3HC4 (zinc finger)"/>
    <property type="match status" value="1"/>
</dbReference>
<organism evidence="4 5">
    <name type="scientific">Seminavis robusta</name>
    <dbReference type="NCBI Taxonomy" id="568900"/>
    <lineage>
        <taxon>Eukaryota</taxon>
        <taxon>Sar</taxon>
        <taxon>Stramenopiles</taxon>
        <taxon>Ochrophyta</taxon>
        <taxon>Bacillariophyta</taxon>
        <taxon>Bacillariophyceae</taxon>
        <taxon>Bacillariophycidae</taxon>
        <taxon>Naviculales</taxon>
        <taxon>Naviculaceae</taxon>
        <taxon>Seminavis</taxon>
    </lineage>
</organism>
<keyword evidence="1" id="KW-0479">Metal-binding</keyword>
<feature type="compositionally biased region" description="Polar residues" evidence="2">
    <location>
        <begin position="497"/>
        <end position="510"/>
    </location>
</feature>
<dbReference type="SMART" id="SM00726">
    <property type="entry name" value="UIM"/>
    <property type="match status" value="2"/>
</dbReference>
<feature type="region of interest" description="Disordered" evidence="2">
    <location>
        <begin position="468"/>
        <end position="574"/>
    </location>
</feature>
<dbReference type="PANTHER" id="PTHR31315:SF1">
    <property type="entry name" value="PROTEIN SIP5"/>
    <property type="match status" value="1"/>
</dbReference>
<dbReference type="EMBL" id="CAICTM010000078">
    <property type="protein sequence ID" value="CAB9500239.1"/>
    <property type="molecule type" value="Genomic_DNA"/>
</dbReference>
<name>A0A9N8DIC3_9STRA</name>
<feature type="compositionally biased region" description="Acidic residues" evidence="2">
    <location>
        <begin position="475"/>
        <end position="495"/>
    </location>
</feature>